<evidence type="ECO:0000256" key="1">
    <source>
        <dbReference type="SAM" id="MobiDB-lite"/>
    </source>
</evidence>
<dbReference type="Proteomes" id="UP000813824">
    <property type="component" value="Unassembled WGS sequence"/>
</dbReference>
<organism evidence="2 3">
    <name type="scientific">Cristinia sonorae</name>
    <dbReference type="NCBI Taxonomy" id="1940300"/>
    <lineage>
        <taxon>Eukaryota</taxon>
        <taxon>Fungi</taxon>
        <taxon>Dikarya</taxon>
        <taxon>Basidiomycota</taxon>
        <taxon>Agaricomycotina</taxon>
        <taxon>Agaricomycetes</taxon>
        <taxon>Agaricomycetidae</taxon>
        <taxon>Agaricales</taxon>
        <taxon>Pleurotineae</taxon>
        <taxon>Stephanosporaceae</taxon>
        <taxon>Cristinia</taxon>
    </lineage>
</organism>
<dbReference type="OrthoDB" id="2745518at2759"/>
<comment type="caution">
    <text evidence="2">The sequence shown here is derived from an EMBL/GenBank/DDBJ whole genome shotgun (WGS) entry which is preliminary data.</text>
</comment>
<evidence type="ECO:0000313" key="2">
    <source>
        <dbReference type="EMBL" id="KAH8100466.1"/>
    </source>
</evidence>
<dbReference type="EMBL" id="JAEVFJ010000015">
    <property type="protein sequence ID" value="KAH8100466.1"/>
    <property type="molecule type" value="Genomic_DNA"/>
</dbReference>
<name>A0A8K0XQC0_9AGAR</name>
<keyword evidence="3" id="KW-1185">Reference proteome</keyword>
<accession>A0A8K0XQC0</accession>
<evidence type="ECO:0008006" key="4">
    <source>
        <dbReference type="Google" id="ProtNLM"/>
    </source>
</evidence>
<proteinExistence type="predicted"/>
<sequence>MPTTTFASLPPDIVDRILTLLPNFRALSAALRASKSLIYNVFLNHPLSITHAIAYNLIGPALPQALRIIQIKHWLDEDGYHGFSNAAPEDEIIQACPLTRLIGEKLEEYADVASGLEDLFSLRFKNRLSKTSLLTPQEALRFHRALYRTWACTVINAEVTDEDVTDDEEEDEDQDDDDDDPVDPLTRCRVKIIYALLNDLSTTEIREVYDLVLFLNLVARWVMCEQQVQHVAVTEPNIIWYAFSQGIPSDLTSFNAGIWDGPRNIDSALSQIWTERKVRSDRYLDTRSKAILEEVEGENAACERCGFVGGLELWGPTNLILWLRNTNVQELSSGIFLPGLLSNNRDITDWIKNSLIFGRDDNGNSTFDFEELMNGLVDIGNEREGAGRWSRDRWYCNDCVGELFRRFFWRWILLHKTKRGETIHDDCWYGYNCRTMTHRLEHARKLNHLCIPTRGEGAGV</sequence>
<feature type="region of interest" description="Disordered" evidence="1">
    <location>
        <begin position="161"/>
        <end position="183"/>
    </location>
</feature>
<feature type="compositionally biased region" description="Acidic residues" evidence="1">
    <location>
        <begin position="161"/>
        <end position="182"/>
    </location>
</feature>
<protein>
    <recommendedName>
        <fullName evidence="4">F-box domain-containing protein</fullName>
    </recommendedName>
</protein>
<gene>
    <name evidence="2" type="ORF">BXZ70DRAFT_148044</name>
</gene>
<dbReference type="AlphaFoldDB" id="A0A8K0XQC0"/>
<evidence type="ECO:0000313" key="3">
    <source>
        <dbReference type="Proteomes" id="UP000813824"/>
    </source>
</evidence>
<reference evidence="2" key="1">
    <citation type="journal article" date="2021" name="New Phytol.">
        <title>Evolutionary innovations through gain and loss of genes in the ectomycorrhizal Boletales.</title>
        <authorList>
            <person name="Wu G."/>
            <person name="Miyauchi S."/>
            <person name="Morin E."/>
            <person name="Kuo A."/>
            <person name="Drula E."/>
            <person name="Varga T."/>
            <person name="Kohler A."/>
            <person name="Feng B."/>
            <person name="Cao Y."/>
            <person name="Lipzen A."/>
            <person name="Daum C."/>
            <person name="Hundley H."/>
            <person name="Pangilinan J."/>
            <person name="Johnson J."/>
            <person name="Barry K."/>
            <person name="LaButti K."/>
            <person name="Ng V."/>
            <person name="Ahrendt S."/>
            <person name="Min B."/>
            <person name="Choi I.G."/>
            <person name="Park H."/>
            <person name="Plett J.M."/>
            <person name="Magnuson J."/>
            <person name="Spatafora J.W."/>
            <person name="Nagy L.G."/>
            <person name="Henrissat B."/>
            <person name="Grigoriev I.V."/>
            <person name="Yang Z.L."/>
            <person name="Xu J."/>
            <person name="Martin F.M."/>
        </authorList>
    </citation>
    <scope>NUCLEOTIDE SEQUENCE</scope>
    <source>
        <strain evidence="2">KKN 215</strain>
    </source>
</reference>